<dbReference type="AlphaFoldDB" id="A0A1L7RAV0"/>
<protein>
    <recommendedName>
        <fullName evidence="1">site-specific DNA-methyltransferase (adenine-specific)</fullName>
        <ecNumber evidence="1">2.1.1.72</ecNumber>
    </recommendedName>
</protein>
<name>A0A1L7RAV0_9ACTO</name>
<dbReference type="EC" id="2.1.1.72" evidence="1"/>
<keyword evidence="3" id="KW-0808">Transferase</keyword>
<evidence type="ECO:0000256" key="4">
    <source>
        <dbReference type="ARBA" id="ARBA00047942"/>
    </source>
</evidence>
<accession>A0A1L7RAV0</accession>
<sequence>SRRIDLWGRRAPVGAGSAVTREQIEDYLASPDSAYRRLRLVMDAWCALWYWPLTTDVKPPSLEEWLETLEHTLGYAGDAAPANAVPLAEATTWEGLEETEAWDLQFAGARRVEAVLEQQPWLRVAKRVADEQGFFHWELDFATVFARGGFDLQVGNPPWVRPDVKLETLLADGDPWWVLTSKPPVAEKTARMPATISRPGILNTVVDGAAETEVLAEFISDSTVYPVMEGRPDLYRAFMCQVWEHQKPSGTSGLIHMETHFTDAKTPNLRAATYRHLRRHWQFINELQLFDIQHQKIYGVHVYGAERTPSFLSAVSLYHPDTATRSLKHDGSGEEPGFKDPHTGTWDLRPHASRIQRVDESTLGNWQTVTEADDWRSAPMVSTVNSAAARTLETLSRSQRIGSLGLEFSSGWNETTDFETGRFVKVWGPASWEDAILQGPHLYVSTPLYKRPNESMKNFLDWTSTDFEALPADAQPVTQYKPAGDRATYDRLYTHWGTASARDHYRIAWRRMAANTGERTLIPAMLPPGAAHVNPIYSTSLTDTPSLPLIAAVSSSLLADFQVRSRNRNDIINQDFERIPLPPRSHPLAIRATLRTLRLNCLTDAYADLWAECWDEAFLEDSPILERYDERPIGPAWTPDIPLRRAEDRRNAQAEVDVMVAVMLGVPIEDLCTIYRTQFAVLYDYDHGRGTGAYVYDANGRQVPTPVRQAWDKRKRPESDTDMPLDERTHTHPGSGVTYVYELPFRTRDRELDFRRIHTALVDS</sequence>
<feature type="region of interest" description="Disordered" evidence="5">
    <location>
        <begin position="326"/>
        <end position="346"/>
    </location>
</feature>
<dbReference type="PANTHER" id="PTHR33841:SF1">
    <property type="entry name" value="DNA METHYLTRANSFERASE A"/>
    <property type="match status" value="1"/>
</dbReference>
<feature type="compositionally biased region" description="Basic and acidic residues" evidence="5">
    <location>
        <begin position="327"/>
        <end position="342"/>
    </location>
</feature>
<keyword evidence="2 6" id="KW-0489">Methyltransferase</keyword>
<proteinExistence type="predicted"/>
<dbReference type="EMBL" id="LK995492">
    <property type="protein sequence ID" value="CED90971.1"/>
    <property type="molecule type" value="Genomic_DNA"/>
</dbReference>
<dbReference type="REBASE" id="207955">
    <property type="entry name" value="AsuAM4ORF1139P"/>
</dbReference>
<dbReference type="Gene3D" id="3.40.50.150">
    <property type="entry name" value="Vaccinia Virus protein VP39"/>
    <property type="match status" value="1"/>
</dbReference>
<reference evidence="6" key="1">
    <citation type="submission" date="2014-07" db="EMBL/GenBank/DDBJ databases">
        <authorList>
            <person name="Zhang J.E."/>
            <person name="Yang H."/>
            <person name="Guo J."/>
            <person name="Deng Z."/>
            <person name="Luo H."/>
            <person name="Luo M."/>
            <person name="Zhao B."/>
        </authorList>
    </citation>
    <scope>NUCLEOTIDE SEQUENCE</scope>
    <source>
        <strain evidence="6">AM4</strain>
    </source>
</reference>
<evidence type="ECO:0000256" key="5">
    <source>
        <dbReference type="SAM" id="MobiDB-lite"/>
    </source>
</evidence>
<gene>
    <name evidence="6" type="ORF">AAM4_1139</name>
</gene>
<evidence type="ECO:0000256" key="2">
    <source>
        <dbReference type="ARBA" id="ARBA00022603"/>
    </source>
</evidence>
<dbReference type="GO" id="GO:0032259">
    <property type="term" value="P:methylation"/>
    <property type="evidence" value="ECO:0007669"/>
    <property type="project" value="UniProtKB-KW"/>
</dbReference>
<dbReference type="InterPro" id="IPR050953">
    <property type="entry name" value="N4_N6_ade-DNA_methylase"/>
</dbReference>
<feature type="region of interest" description="Disordered" evidence="5">
    <location>
        <begin position="709"/>
        <end position="733"/>
    </location>
</feature>
<evidence type="ECO:0000313" key="6">
    <source>
        <dbReference type="EMBL" id="CED90971.1"/>
    </source>
</evidence>
<feature type="compositionally biased region" description="Basic and acidic residues" evidence="5">
    <location>
        <begin position="710"/>
        <end position="730"/>
    </location>
</feature>
<dbReference type="GO" id="GO:0009007">
    <property type="term" value="F:site-specific DNA-methyltransferase (adenine-specific) activity"/>
    <property type="evidence" value="ECO:0007669"/>
    <property type="project" value="UniProtKB-EC"/>
</dbReference>
<feature type="non-terminal residue" evidence="6">
    <location>
        <position position="1"/>
    </location>
</feature>
<comment type="catalytic activity">
    <reaction evidence="4">
        <text>a 2'-deoxyadenosine in DNA + S-adenosyl-L-methionine = an N(6)-methyl-2'-deoxyadenosine in DNA + S-adenosyl-L-homocysteine + H(+)</text>
        <dbReference type="Rhea" id="RHEA:15197"/>
        <dbReference type="Rhea" id="RHEA-COMP:12418"/>
        <dbReference type="Rhea" id="RHEA-COMP:12419"/>
        <dbReference type="ChEBI" id="CHEBI:15378"/>
        <dbReference type="ChEBI" id="CHEBI:57856"/>
        <dbReference type="ChEBI" id="CHEBI:59789"/>
        <dbReference type="ChEBI" id="CHEBI:90615"/>
        <dbReference type="ChEBI" id="CHEBI:90616"/>
        <dbReference type="EC" id="2.1.1.72"/>
    </reaction>
</comment>
<evidence type="ECO:0000256" key="3">
    <source>
        <dbReference type="ARBA" id="ARBA00022679"/>
    </source>
</evidence>
<dbReference type="InterPro" id="IPR029063">
    <property type="entry name" value="SAM-dependent_MTases_sf"/>
</dbReference>
<dbReference type="PANTHER" id="PTHR33841">
    <property type="entry name" value="DNA METHYLTRANSFERASE YEEA-RELATED"/>
    <property type="match status" value="1"/>
</dbReference>
<evidence type="ECO:0000256" key="1">
    <source>
        <dbReference type="ARBA" id="ARBA00011900"/>
    </source>
</evidence>
<organism evidence="6">
    <name type="scientific">Actinomyces succiniciruminis</name>
    <dbReference type="NCBI Taxonomy" id="1522002"/>
    <lineage>
        <taxon>Bacteria</taxon>
        <taxon>Bacillati</taxon>
        <taxon>Actinomycetota</taxon>
        <taxon>Actinomycetes</taxon>
        <taxon>Actinomycetales</taxon>
        <taxon>Actinomycetaceae</taxon>
        <taxon>Actinomyces</taxon>
    </lineage>
</organism>